<evidence type="ECO:0000313" key="6">
    <source>
        <dbReference type="Proteomes" id="UP000734854"/>
    </source>
</evidence>
<dbReference type="GO" id="GO:0005737">
    <property type="term" value="C:cytoplasm"/>
    <property type="evidence" value="ECO:0007669"/>
    <property type="project" value="TreeGrafter"/>
</dbReference>
<dbReference type="PANTHER" id="PTHR48051:SF1">
    <property type="entry name" value="RAS SUPPRESSOR PROTEIN 1"/>
    <property type="match status" value="1"/>
</dbReference>
<evidence type="ECO:0000256" key="3">
    <source>
        <dbReference type="ARBA" id="ARBA00023786"/>
    </source>
</evidence>
<dbReference type="SMART" id="SM00369">
    <property type="entry name" value="LRR_TYP"/>
    <property type="match status" value="7"/>
</dbReference>
<dbReference type="InterPro" id="IPR032675">
    <property type="entry name" value="LRR_dom_sf"/>
</dbReference>
<dbReference type="EMBL" id="JACMSC010000017">
    <property type="protein sequence ID" value="KAG6478493.1"/>
    <property type="molecule type" value="Genomic_DNA"/>
</dbReference>
<dbReference type="InterPro" id="IPR001611">
    <property type="entry name" value="Leu-rich_rpt"/>
</dbReference>
<dbReference type="Gene3D" id="3.80.10.10">
    <property type="entry name" value="Ribonuclease Inhibitor"/>
    <property type="match status" value="2"/>
</dbReference>
<reference evidence="5 6" key="1">
    <citation type="submission" date="2020-08" db="EMBL/GenBank/DDBJ databases">
        <title>Plant Genome Project.</title>
        <authorList>
            <person name="Zhang R.-G."/>
        </authorList>
    </citation>
    <scope>NUCLEOTIDE SEQUENCE [LARGE SCALE GENOMIC DNA]</scope>
    <source>
        <tissue evidence="5">Rhizome</tissue>
    </source>
</reference>
<comment type="similarity">
    <text evidence="3">Belongs to the SHOC2 family.</text>
</comment>
<evidence type="ECO:0000313" key="5">
    <source>
        <dbReference type="EMBL" id="KAG6478493.1"/>
    </source>
</evidence>
<protein>
    <submittedName>
        <fullName evidence="5">Uncharacterized protein</fullName>
    </submittedName>
</protein>
<dbReference type="PANTHER" id="PTHR48051">
    <property type="match status" value="1"/>
</dbReference>
<dbReference type="Proteomes" id="UP000734854">
    <property type="component" value="Unassembled WGS sequence"/>
</dbReference>
<comment type="function">
    <text evidence="4">Leucine-rich repeat protein that likely mediates protein interactions, possibly in the context of signal transduction.</text>
</comment>
<keyword evidence="1" id="KW-0433">Leucine-rich repeat</keyword>
<accession>A0A8J5F4V3</accession>
<dbReference type="Pfam" id="PF13855">
    <property type="entry name" value="LRR_8"/>
    <property type="match status" value="2"/>
</dbReference>
<dbReference type="InterPro" id="IPR003591">
    <property type="entry name" value="Leu-rich_rpt_typical-subtyp"/>
</dbReference>
<keyword evidence="6" id="KW-1185">Reference proteome</keyword>
<dbReference type="SUPFAM" id="SSF52058">
    <property type="entry name" value="L domain-like"/>
    <property type="match status" value="1"/>
</dbReference>
<name>A0A8J5F4V3_ZINOF</name>
<dbReference type="InterPro" id="IPR050216">
    <property type="entry name" value="LRR_domain-containing"/>
</dbReference>
<comment type="caution">
    <text evidence="5">The sequence shown here is derived from an EMBL/GenBank/DDBJ whole genome shotgun (WGS) entry which is preliminary data.</text>
</comment>
<organism evidence="5 6">
    <name type="scientific">Zingiber officinale</name>
    <name type="common">Ginger</name>
    <name type="synonym">Amomum zingiber</name>
    <dbReference type="NCBI Taxonomy" id="94328"/>
    <lineage>
        <taxon>Eukaryota</taxon>
        <taxon>Viridiplantae</taxon>
        <taxon>Streptophyta</taxon>
        <taxon>Embryophyta</taxon>
        <taxon>Tracheophyta</taxon>
        <taxon>Spermatophyta</taxon>
        <taxon>Magnoliopsida</taxon>
        <taxon>Liliopsida</taxon>
        <taxon>Zingiberales</taxon>
        <taxon>Zingiberaceae</taxon>
        <taxon>Zingiber</taxon>
    </lineage>
</organism>
<proteinExistence type="inferred from homology"/>
<evidence type="ECO:0000256" key="4">
    <source>
        <dbReference type="ARBA" id="ARBA00037519"/>
    </source>
</evidence>
<evidence type="ECO:0000256" key="2">
    <source>
        <dbReference type="ARBA" id="ARBA00022737"/>
    </source>
</evidence>
<dbReference type="PROSITE" id="PS51450">
    <property type="entry name" value="LRR"/>
    <property type="match status" value="1"/>
</dbReference>
<dbReference type="SMART" id="SM00364">
    <property type="entry name" value="LRR_BAC"/>
    <property type="match status" value="6"/>
</dbReference>
<dbReference type="AlphaFoldDB" id="A0A8J5F4V3"/>
<gene>
    <name evidence="5" type="ORF">ZIOFF_061936</name>
</gene>
<dbReference type="Pfam" id="PF00560">
    <property type="entry name" value="LRR_1"/>
    <property type="match status" value="1"/>
</dbReference>
<sequence>MRTSGEMKPKRAKAAAAMSPDVVDEGVQIAEKAAQKLDFSGMFLRSVPSSSFDFGFIINLDLSNNNLESIPESVTARLLNLVVLDLHSNQLKALPNSIGCLSKIRALNVCSNLLESLPKSIENCRALQELAANLNKLRELPETMGFELTCLQKLAVNCNKIAFLPNSTSYMTSLRVLDVRLNCLRSLPDGLERLVHLQVLNLSQNFHHLRSLPASLGLLVSLVEIDVSYNSITVLPDSLAGLARLRNLRADGNPLVRPPMEVVQQSVDAVREYLGTMETGEAAAVRRRERRYNSWVKKLVTCTGGVGGAGNFGVRGENDSYLLPSDYRSIDEPASPRYVGMFSPRRLFSPRRGTPARKP</sequence>
<evidence type="ECO:0000256" key="1">
    <source>
        <dbReference type="ARBA" id="ARBA00022614"/>
    </source>
</evidence>
<keyword evidence="2" id="KW-0677">Repeat</keyword>